<dbReference type="EMBL" id="SMLW01000650">
    <property type="protein sequence ID" value="MTI28007.1"/>
    <property type="molecule type" value="Genomic_DNA"/>
</dbReference>
<keyword evidence="6" id="KW-0378">Hydrolase</keyword>
<evidence type="ECO:0000256" key="6">
    <source>
        <dbReference type="ARBA" id="ARBA00022801"/>
    </source>
</evidence>
<evidence type="ECO:0000256" key="5">
    <source>
        <dbReference type="ARBA" id="ARBA00022763"/>
    </source>
</evidence>
<evidence type="ECO:0000256" key="8">
    <source>
        <dbReference type="ARBA" id="ARBA00023204"/>
    </source>
</evidence>
<dbReference type="RefSeq" id="WP_155175100.1">
    <property type="nucleotide sequence ID" value="NZ_BAAAFL010000053.1"/>
</dbReference>
<gene>
    <name evidence="10" type="ORF">E1163_23825</name>
</gene>
<organism evidence="10 11">
    <name type="scientific">Fulvivirga kasyanovii</name>
    <dbReference type="NCBI Taxonomy" id="396812"/>
    <lineage>
        <taxon>Bacteria</taxon>
        <taxon>Pseudomonadati</taxon>
        <taxon>Bacteroidota</taxon>
        <taxon>Cytophagia</taxon>
        <taxon>Cytophagales</taxon>
        <taxon>Fulvivirgaceae</taxon>
        <taxon>Fulvivirga</taxon>
    </lineage>
</organism>
<sequence length="296" mass="33311">MRQTLLLLVAIISTWCSNRQLPVSSDNDTACAPLSDVLSPCISRRSPETLEVMTWNIEHFPKDSTTFCLVSSIIKASNADVIAVQEIDSPEDFMKLADEIDGWKGVYQDVRGGIETGFLYNTSEIIAVSASRSIFPENRYEFPRQPILLTVQHKNGLKVTLINIHLKCCDDGKVRREKASMMLKQYVDDSLSRQNVIVLGDFNDEISNDTPFANFIKDEANYTFADREISLKGKEHWSYPSWPAHIDHILISNELADNHITTKTVALDQCIGVYEDHVSDHRPVIISLKADGVPDL</sequence>
<keyword evidence="8" id="KW-0234">DNA repair</keyword>
<dbReference type="Gene3D" id="3.60.10.10">
    <property type="entry name" value="Endonuclease/exonuclease/phosphatase"/>
    <property type="match status" value="1"/>
</dbReference>
<comment type="caution">
    <text evidence="10">The sequence shown here is derived from an EMBL/GenBank/DDBJ whole genome shotgun (WGS) entry which is preliminary data.</text>
</comment>
<evidence type="ECO:0000256" key="2">
    <source>
        <dbReference type="ARBA" id="ARBA00001946"/>
    </source>
</evidence>
<keyword evidence="4" id="KW-0479">Metal-binding</keyword>
<keyword evidence="3" id="KW-0540">Nuclease</keyword>
<name>A0ABW9RUY8_9BACT</name>
<reference evidence="10 11" key="1">
    <citation type="submission" date="2019-02" db="EMBL/GenBank/DDBJ databases">
        <authorList>
            <person name="Goldberg S.R."/>
            <person name="Haltli B.A."/>
            <person name="Correa H."/>
            <person name="Russell K.G."/>
        </authorList>
    </citation>
    <scope>NUCLEOTIDE SEQUENCE [LARGE SCALE GENOMIC DNA]</scope>
    <source>
        <strain evidence="10 11">JCM 16186</strain>
    </source>
</reference>
<accession>A0ABW9RUY8</accession>
<dbReference type="InterPro" id="IPR036691">
    <property type="entry name" value="Endo/exonu/phosph_ase_sf"/>
</dbReference>
<keyword evidence="5" id="KW-0227">DNA damage</keyword>
<evidence type="ECO:0000256" key="4">
    <source>
        <dbReference type="ARBA" id="ARBA00022723"/>
    </source>
</evidence>
<keyword evidence="7" id="KW-0460">Magnesium</keyword>
<dbReference type="PANTHER" id="PTHR15822">
    <property type="entry name" value="TRAF AND TNF RECEPTOR-ASSOCIATED PROTEIN"/>
    <property type="match status" value="1"/>
</dbReference>
<dbReference type="Pfam" id="PF03372">
    <property type="entry name" value="Exo_endo_phos"/>
    <property type="match status" value="1"/>
</dbReference>
<evidence type="ECO:0000313" key="10">
    <source>
        <dbReference type="EMBL" id="MTI28007.1"/>
    </source>
</evidence>
<dbReference type="InterPro" id="IPR051547">
    <property type="entry name" value="TDP2-like"/>
</dbReference>
<feature type="domain" description="Endonuclease/exonuclease/phosphatase" evidence="9">
    <location>
        <begin position="53"/>
        <end position="281"/>
    </location>
</feature>
<protein>
    <recommendedName>
        <fullName evidence="9">Endonuclease/exonuclease/phosphatase domain-containing protein</fullName>
    </recommendedName>
</protein>
<dbReference type="SUPFAM" id="SSF56219">
    <property type="entry name" value="DNase I-like"/>
    <property type="match status" value="1"/>
</dbReference>
<evidence type="ECO:0000256" key="1">
    <source>
        <dbReference type="ARBA" id="ARBA00001936"/>
    </source>
</evidence>
<dbReference type="InterPro" id="IPR005135">
    <property type="entry name" value="Endo/exonuclease/phosphatase"/>
</dbReference>
<comment type="cofactor">
    <cofactor evidence="1">
        <name>Mn(2+)</name>
        <dbReference type="ChEBI" id="CHEBI:29035"/>
    </cofactor>
</comment>
<keyword evidence="11" id="KW-1185">Reference proteome</keyword>
<evidence type="ECO:0000313" key="11">
    <source>
        <dbReference type="Proteomes" id="UP000798808"/>
    </source>
</evidence>
<evidence type="ECO:0000256" key="7">
    <source>
        <dbReference type="ARBA" id="ARBA00022842"/>
    </source>
</evidence>
<dbReference type="PANTHER" id="PTHR15822:SF4">
    <property type="entry name" value="TYROSYL-DNA PHOSPHODIESTERASE 2"/>
    <property type="match status" value="1"/>
</dbReference>
<evidence type="ECO:0000256" key="3">
    <source>
        <dbReference type="ARBA" id="ARBA00022722"/>
    </source>
</evidence>
<comment type="cofactor">
    <cofactor evidence="2">
        <name>Mg(2+)</name>
        <dbReference type="ChEBI" id="CHEBI:18420"/>
    </cofactor>
</comment>
<dbReference type="Proteomes" id="UP000798808">
    <property type="component" value="Unassembled WGS sequence"/>
</dbReference>
<proteinExistence type="predicted"/>
<evidence type="ECO:0000259" key="9">
    <source>
        <dbReference type="Pfam" id="PF03372"/>
    </source>
</evidence>